<gene>
    <name evidence="1" type="ORF">HM1_1531</name>
</gene>
<evidence type="ECO:0000313" key="2">
    <source>
        <dbReference type="Proteomes" id="UP000008550"/>
    </source>
</evidence>
<dbReference type="AlphaFoldDB" id="B0TCS8"/>
<protein>
    <submittedName>
        <fullName evidence="1">Uncharacterized protein</fullName>
    </submittedName>
</protein>
<dbReference type="HOGENOM" id="CLU_3099551_0_0_9"/>
<dbReference type="EMBL" id="CP000930">
    <property type="protein sequence ID" value="ABZ84104.1"/>
    <property type="molecule type" value="Genomic_DNA"/>
</dbReference>
<organism evidence="1 2">
    <name type="scientific">Heliobacterium modesticaldum (strain ATCC 51547 / Ice1)</name>
    <dbReference type="NCBI Taxonomy" id="498761"/>
    <lineage>
        <taxon>Bacteria</taxon>
        <taxon>Bacillati</taxon>
        <taxon>Bacillota</taxon>
        <taxon>Clostridia</taxon>
        <taxon>Eubacteriales</taxon>
        <taxon>Heliobacteriaceae</taxon>
        <taxon>Heliomicrobium</taxon>
    </lineage>
</organism>
<dbReference type="KEGG" id="hmo:HM1_1531"/>
<name>B0TCS8_HELMI</name>
<accession>B0TCS8</accession>
<proteinExistence type="predicted"/>
<sequence length="51" mass="5969">MERPRFIPTVYHASRCSYEKVGRFRLPMDLNMYLRFAAAHGVINFPFTSSS</sequence>
<dbReference type="Proteomes" id="UP000008550">
    <property type="component" value="Chromosome"/>
</dbReference>
<keyword evidence="2" id="KW-1185">Reference proteome</keyword>
<evidence type="ECO:0000313" key="1">
    <source>
        <dbReference type="EMBL" id="ABZ84104.1"/>
    </source>
</evidence>
<reference evidence="1 2" key="1">
    <citation type="journal article" date="2008" name="J. Bacteriol.">
        <title>The genome of Heliobacterium modesticaldum, a phototrophic representative of the Firmicutes containing the simplest photosynthetic apparatus.</title>
        <authorList>
            <person name="Sattley W.M."/>
            <person name="Madigan M.T."/>
            <person name="Swingley W.D."/>
            <person name="Cheung P.C."/>
            <person name="Clocksin K.M."/>
            <person name="Conrad A.L."/>
            <person name="Dejesa L.C."/>
            <person name="Honchak B.M."/>
            <person name="Jung D.O."/>
            <person name="Karbach L.E."/>
            <person name="Kurdoglu A."/>
            <person name="Lahiri S."/>
            <person name="Mastrian S.D."/>
            <person name="Page L.E."/>
            <person name="Taylor H.L."/>
            <person name="Wang Z.T."/>
            <person name="Raymond J."/>
            <person name="Chen M."/>
            <person name="Blankenship R.E."/>
            <person name="Touchman J.W."/>
        </authorList>
    </citation>
    <scope>NUCLEOTIDE SEQUENCE [LARGE SCALE GENOMIC DNA]</scope>
    <source>
        <strain evidence="2">ATCC 51547 / Ice1</strain>
    </source>
</reference>